<dbReference type="Pfam" id="PF00266">
    <property type="entry name" value="Aminotran_5"/>
    <property type="match status" value="1"/>
</dbReference>
<evidence type="ECO:0000313" key="3">
    <source>
        <dbReference type="Proteomes" id="UP000823907"/>
    </source>
</evidence>
<gene>
    <name evidence="2" type="ORF">H9907_04170</name>
</gene>
<feature type="domain" description="Aminotransferase class V" evidence="1">
    <location>
        <begin position="60"/>
        <end position="233"/>
    </location>
</feature>
<name>A0A9D2UBG3_9CORY</name>
<dbReference type="Gene3D" id="3.40.640.10">
    <property type="entry name" value="Type I PLP-dependent aspartate aminotransferase-like (Major domain)"/>
    <property type="match status" value="1"/>
</dbReference>
<evidence type="ECO:0000313" key="2">
    <source>
        <dbReference type="EMBL" id="HJD49292.1"/>
    </source>
</evidence>
<dbReference type="Gene3D" id="3.90.1150.10">
    <property type="entry name" value="Aspartate Aminotransferase, domain 1"/>
    <property type="match status" value="1"/>
</dbReference>
<dbReference type="GO" id="GO:0008483">
    <property type="term" value="F:transaminase activity"/>
    <property type="evidence" value="ECO:0007669"/>
    <property type="project" value="UniProtKB-KW"/>
</dbReference>
<dbReference type="PANTHER" id="PTHR43586:SF21">
    <property type="entry name" value="PYRIDOXAL PHOSPHATE (PLP)-DEPENDENT ASPARTATE AMINOTRANSFERASE SUPERFAMILY"/>
    <property type="match status" value="1"/>
</dbReference>
<dbReference type="InterPro" id="IPR015424">
    <property type="entry name" value="PyrdxlP-dep_Trfase"/>
</dbReference>
<dbReference type="SUPFAM" id="SSF53383">
    <property type="entry name" value="PLP-dependent transferases"/>
    <property type="match status" value="1"/>
</dbReference>
<dbReference type="InterPro" id="IPR000192">
    <property type="entry name" value="Aminotrans_V_dom"/>
</dbReference>
<reference evidence="2" key="1">
    <citation type="journal article" date="2021" name="PeerJ">
        <title>Extensive microbial diversity within the chicken gut microbiome revealed by metagenomics and culture.</title>
        <authorList>
            <person name="Gilroy R."/>
            <person name="Ravi A."/>
            <person name="Getino M."/>
            <person name="Pursley I."/>
            <person name="Horton D.L."/>
            <person name="Alikhan N.F."/>
            <person name="Baker D."/>
            <person name="Gharbi K."/>
            <person name="Hall N."/>
            <person name="Watson M."/>
            <person name="Adriaenssens E.M."/>
            <person name="Foster-Nyarko E."/>
            <person name="Jarju S."/>
            <person name="Secka A."/>
            <person name="Antonio M."/>
            <person name="Oren A."/>
            <person name="Chaudhuri R.R."/>
            <person name="La Ragione R."/>
            <person name="Hildebrand F."/>
            <person name="Pallen M.J."/>
        </authorList>
    </citation>
    <scope>NUCLEOTIDE SEQUENCE</scope>
    <source>
        <strain evidence="2">5925</strain>
    </source>
</reference>
<accession>A0A9D2UBG3</accession>
<dbReference type="Proteomes" id="UP000823907">
    <property type="component" value="Unassembled WGS sequence"/>
</dbReference>
<dbReference type="InterPro" id="IPR015421">
    <property type="entry name" value="PyrdxlP-dep_Trfase_major"/>
</dbReference>
<dbReference type="InterPro" id="IPR015422">
    <property type="entry name" value="PyrdxlP-dep_Trfase_small"/>
</dbReference>
<proteinExistence type="predicted"/>
<dbReference type="PANTHER" id="PTHR43586">
    <property type="entry name" value="CYSTEINE DESULFURASE"/>
    <property type="match status" value="1"/>
</dbReference>
<organism evidence="2 3">
    <name type="scientific">Candidatus Corynebacterium intestinavium</name>
    <dbReference type="NCBI Taxonomy" id="2838531"/>
    <lineage>
        <taxon>Bacteria</taxon>
        <taxon>Bacillati</taxon>
        <taxon>Actinomycetota</taxon>
        <taxon>Actinomycetes</taxon>
        <taxon>Mycobacteriales</taxon>
        <taxon>Corynebacteriaceae</taxon>
        <taxon>Corynebacterium</taxon>
    </lineage>
</organism>
<dbReference type="EMBL" id="DWUR01000070">
    <property type="protein sequence ID" value="HJD49292.1"/>
    <property type="molecule type" value="Genomic_DNA"/>
</dbReference>
<protein>
    <submittedName>
        <fullName evidence="2">Aminotransferase class V-fold PLP-dependent enzyme</fullName>
    </submittedName>
</protein>
<dbReference type="AlphaFoldDB" id="A0A9D2UBG3"/>
<comment type="caution">
    <text evidence="2">The sequence shown here is derived from an EMBL/GenBank/DDBJ whole genome shotgun (WGS) entry which is preliminary data.</text>
</comment>
<keyword evidence="2" id="KW-0032">Aminotransferase</keyword>
<sequence length="449" mass="47393">MYTSLSDGWVYLNAATDPQLPERVSGAVSRAFRSAPLAAPIEETHGEHSRAASPGTRIGESHIKSARVAIADLVGARPEHVILGSSRKQLINQLAESLSRRLRLGRQVVLSRVDDGANIDPWLRAADLYGADVRWAEADLSTGVLPAWQYTELVSTETAVVAVAAANEHVGTVTDVAAIGRTVHAKSGGIFVVDANAVAPFHVVDIADLGADVLALDVATIGGPSIGALVFRSVELMGELFPHPPRQSRARSAGRFGAHKDVNPGPGGIALRGAVHPSVERAREWLELGGLSEGLLGGVSAAVDHLADLASDAEGNSLRGTRRRRLRGGLPLAEDYVHGLARLAVDGLHGLPGAHVIGLEGEYEEHFDYDSVERIPRLSFFIDGVPAEAVHDRLFAQGVVTSVIPPGDSELLEQMGVFESSTGAVCVGLSVHNTVGDVNRLLRAVASLR</sequence>
<keyword evidence="2" id="KW-0808">Transferase</keyword>
<evidence type="ECO:0000259" key="1">
    <source>
        <dbReference type="Pfam" id="PF00266"/>
    </source>
</evidence>
<reference evidence="2" key="2">
    <citation type="submission" date="2021-04" db="EMBL/GenBank/DDBJ databases">
        <authorList>
            <person name="Gilroy R."/>
        </authorList>
    </citation>
    <scope>NUCLEOTIDE SEQUENCE</scope>
    <source>
        <strain evidence="2">5925</strain>
    </source>
</reference>